<dbReference type="InterPro" id="IPR027417">
    <property type="entry name" value="P-loop_NTPase"/>
</dbReference>
<comment type="caution">
    <text evidence="1">The sequence shown here is derived from an EMBL/GenBank/DDBJ whole genome shotgun (WGS) entry which is preliminary data.</text>
</comment>
<accession>A0A5J4QIX1</accession>
<organism evidence="1">
    <name type="scientific">termite gut metagenome</name>
    <dbReference type="NCBI Taxonomy" id="433724"/>
    <lineage>
        <taxon>unclassified sequences</taxon>
        <taxon>metagenomes</taxon>
        <taxon>organismal metagenomes</taxon>
    </lineage>
</organism>
<name>A0A5J4QIX1_9ZZZZ</name>
<evidence type="ECO:0000313" key="1">
    <source>
        <dbReference type="EMBL" id="KAA6320463.1"/>
    </source>
</evidence>
<dbReference type="InterPro" id="IPR056955">
    <property type="entry name" value="ORC-CDC6-like"/>
</dbReference>
<dbReference type="Pfam" id="PF24389">
    <property type="entry name" value="ORC-CDC6-like"/>
    <property type="match status" value="1"/>
</dbReference>
<gene>
    <name evidence="1" type="ORF">EZS27_029768</name>
</gene>
<dbReference type="Gene3D" id="3.40.50.300">
    <property type="entry name" value="P-loop containing nucleotide triphosphate hydrolases"/>
    <property type="match status" value="1"/>
</dbReference>
<dbReference type="SUPFAM" id="SSF52540">
    <property type="entry name" value="P-loop containing nucleoside triphosphate hydrolases"/>
    <property type="match status" value="1"/>
</dbReference>
<reference evidence="1" key="1">
    <citation type="submission" date="2019-03" db="EMBL/GenBank/DDBJ databases">
        <title>Single cell metagenomics reveals metabolic interactions within the superorganism composed of flagellate Streblomastix strix and complex community of Bacteroidetes bacteria on its surface.</title>
        <authorList>
            <person name="Treitli S.C."/>
            <person name="Kolisko M."/>
            <person name="Husnik F."/>
            <person name="Keeling P."/>
            <person name="Hampl V."/>
        </authorList>
    </citation>
    <scope>NUCLEOTIDE SEQUENCE</scope>
    <source>
        <strain evidence="1">STM</strain>
    </source>
</reference>
<protein>
    <submittedName>
        <fullName evidence="1">Uncharacterized protein</fullName>
    </submittedName>
</protein>
<dbReference type="AlphaFoldDB" id="A0A5J4QIX1"/>
<sequence>MNNPFDITKAVDFTNEQIVQYWVDISDKDGFKNLLKPTSVMPMIILGSKGSGKTHLMRYFSYELQKIKYKEDLKGGLENDKFIGIYVRCSGLNSERFSDKGQSDEIWRSIYAYYWELWLSQISLIIIIDLQKNGIIRITNEQVLVASIIGLLNKKPQNIPNDLRGLVTFFSELQKAVDYEVENCIFNDDGKLHIDNLISPSKITYQLPQLIKEYVPFFKDKIFLYLIDELENISENQQRLIQTLIREKNTACTFRLGARLYGVRTYKTLGSGEENRKGSEFDEVVLDDFLRRTVFYLNR</sequence>
<proteinExistence type="predicted"/>
<dbReference type="EMBL" id="SNRY01003582">
    <property type="protein sequence ID" value="KAA6320463.1"/>
    <property type="molecule type" value="Genomic_DNA"/>
</dbReference>